<feature type="domain" description="2EXR" evidence="1">
    <location>
        <begin position="5"/>
        <end position="102"/>
    </location>
</feature>
<accession>A0A8H5U1L1</accession>
<dbReference type="InterPro" id="IPR045518">
    <property type="entry name" value="2EXR"/>
</dbReference>
<keyword evidence="3" id="KW-1185">Reference proteome</keyword>
<gene>
    <name evidence="2" type="ORF">FDENT_8474</name>
</gene>
<dbReference type="Pfam" id="PF20150">
    <property type="entry name" value="2EXR"/>
    <property type="match status" value="1"/>
</dbReference>
<dbReference type="EMBL" id="JAAOAK010000248">
    <property type="protein sequence ID" value="KAF5680271.1"/>
    <property type="molecule type" value="Genomic_DNA"/>
</dbReference>
<evidence type="ECO:0000313" key="3">
    <source>
        <dbReference type="Proteomes" id="UP000562682"/>
    </source>
</evidence>
<dbReference type="Proteomes" id="UP000562682">
    <property type="component" value="Unassembled WGS sequence"/>
</dbReference>
<proteinExistence type="predicted"/>
<comment type="caution">
    <text evidence="2">The sequence shown here is derived from an EMBL/GenBank/DDBJ whole genome shotgun (WGS) entry which is preliminary data.</text>
</comment>
<name>A0A8H5U1L1_9HYPO</name>
<organism evidence="2 3">
    <name type="scientific">Fusarium denticulatum</name>
    <dbReference type="NCBI Taxonomy" id="48507"/>
    <lineage>
        <taxon>Eukaryota</taxon>
        <taxon>Fungi</taxon>
        <taxon>Dikarya</taxon>
        <taxon>Ascomycota</taxon>
        <taxon>Pezizomycotina</taxon>
        <taxon>Sordariomycetes</taxon>
        <taxon>Hypocreomycetidae</taxon>
        <taxon>Hypocreales</taxon>
        <taxon>Nectriaceae</taxon>
        <taxon>Fusarium</taxon>
        <taxon>Fusarium fujikuroi species complex</taxon>
    </lineage>
</organism>
<sequence length="315" mass="36247">MPTEFHLFSALPTELRQEIWKSAITVRPKPAGVRVFRVFDASQEHSIRLEDVPDNRSYRLHPLALGIPLRDKDFVNVNGERMSDISTQIYDLGLWDTCHESKLKVKEAFASVKEHGHASIGYYLSGSAPFYVTLTNQGHNLFILRPDCEGFDLEEICGAFSRTDLVFGIEYRPEWGSQLYAEEQGGELCLATSLFTILGCQVDVIGVYLVDYNLKLKADAPHRPKAGELSCYYARDRRLVEVYLDHENEREHWEYINTVPDGDYRKSSFYFAERMVEAFDEMGIKNPDALYTPWFGLNGFMLSNRHHVYTVSDFM</sequence>
<protein>
    <recommendedName>
        <fullName evidence="1">2EXR domain-containing protein</fullName>
    </recommendedName>
</protein>
<evidence type="ECO:0000313" key="2">
    <source>
        <dbReference type="EMBL" id="KAF5680271.1"/>
    </source>
</evidence>
<evidence type="ECO:0000259" key="1">
    <source>
        <dbReference type="Pfam" id="PF20150"/>
    </source>
</evidence>
<dbReference type="AlphaFoldDB" id="A0A8H5U1L1"/>
<reference evidence="2 3" key="1">
    <citation type="submission" date="2020-05" db="EMBL/GenBank/DDBJ databases">
        <title>Identification and distribution of gene clusters putatively required for synthesis of sphingolipid metabolism inhibitors in phylogenetically diverse species of the filamentous fungus Fusarium.</title>
        <authorList>
            <person name="Kim H.-S."/>
            <person name="Busman M."/>
            <person name="Brown D.W."/>
            <person name="Divon H."/>
            <person name="Uhlig S."/>
            <person name="Proctor R.H."/>
        </authorList>
    </citation>
    <scope>NUCLEOTIDE SEQUENCE [LARGE SCALE GENOMIC DNA]</scope>
    <source>
        <strain evidence="2 3">NRRL 25311</strain>
    </source>
</reference>